<dbReference type="InterPro" id="IPR011009">
    <property type="entry name" value="Kinase-like_dom_sf"/>
</dbReference>
<keyword evidence="2" id="KW-0723">Serine/threonine-protein kinase</keyword>
<accession>A0ABU0CX63</accession>
<proteinExistence type="predicted"/>
<dbReference type="Gene3D" id="1.10.510.10">
    <property type="entry name" value="Transferase(Phosphotransferase) domain 1"/>
    <property type="match status" value="1"/>
</dbReference>
<comment type="caution">
    <text evidence="8">The sequence shown here is derived from an EMBL/GenBank/DDBJ whole genome shotgun (WGS) entry which is preliminary data.</text>
</comment>
<evidence type="ECO:0000256" key="3">
    <source>
        <dbReference type="ARBA" id="ARBA00022679"/>
    </source>
</evidence>
<evidence type="ECO:0000313" key="8">
    <source>
        <dbReference type="EMBL" id="MDQ0340576.1"/>
    </source>
</evidence>
<keyword evidence="3" id="KW-0808">Transferase</keyword>
<dbReference type="PANTHER" id="PTHR11042">
    <property type="entry name" value="EUKARYOTIC TRANSLATION INITIATION FACTOR 2-ALPHA KINASE EIF2-ALPHA KINASE -RELATED"/>
    <property type="match status" value="1"/>
</dbReference>
<dbReference type="PROSITE" id="PS50011">
    <property type="entry name" value="PROTEIN_KINASE_DOM"/>
    <property type="match status" value="1"/>
</dbReference>
<keyword evidence="5" id="KW-0418">Kinase</keyword>
<dbReference type="InterPro" id="IPR050339">
    <property type="entry name" value="CC_SR_Kinase"/>
</dbReference>
<dbReference type="Proteomes" id="UP001232445">
    <property type="component" value="Unassembled WGS sequence"/>
</dbReference>
<dbReference type="EMBL" id="JAUSUQ010000015">
    <property type="protein sequence ID" value="MDQ0340576.1"/>
    <property type="molecule type" value="Genomic_DNA"/>
</dbReference>
<organism evidence="8 9">
    <name type="scientific">Caldalkalibacillus uzonensis</name>
    <dbReference type="NCBI Taxonomy" id="353224"/>
    <lineage>
        <taxon>Bacteria</taxon>
        <taxon>Bacillati</taxon>
        <taxon>Bacillota</taxon>
        <taxon>Bacilli</taxon>
        <taxon>Bacillales</taxon>
        <taxon>Bacillaceae</taxon>
        <taxon>Caldalkalibacillus</taxon>
    </lineage>
</organism>
<dbReference type="PROSITE" id="PS00109">
    <property type="entry name" value="PROTEIN_KINASE_TYR"/>
    <property type="match status" value="1"/>
</dbReference>
<name>A0ABU0CX63_9BACI</name>
<gene>
    <name evidence="8" type="ORF">J2S00_003400</name>
</gene>
<evidence type="ECO:0000256" key="2">
    <source>
        <dbReference type="ARBA" id="ARBA00022527"/>
    </source>
</evidence>
<dbReference type="RefSeq" id="WP_307342427.1">
    <property type="nucleotide sequence ID" value="NZ_JAUSUQ010000015.1"/>
</dbReference>
<sequence>MVSDEALRFISEVFIGDRGDCYSYKTGGELVKFFNQNFGFEDIYQSGFPSRWWYVLDKLKELNERGQINDFFTLILSKRYLMKDKKINEIEALETREKALKLFNEQLQYDAYQLIQKDERFLLINEAEDLELIGEGGFALVYYRKSDNKVLKKLKDEYISHPGIRSRFKREYEITKSLQDIDGIIKLYSFDENKQLYEMEKGDYTLKTLITERNLSKKEKYHLVIQLMSIMANIHQRNVIHRDLSPSNILFVDGKMKIADFGLGKNFEVIHSHQTMYTNAYGQFFYCSPEQLNALKDGDKKSDGLLIGESD</sequence>
<dbReference type="PANTHER" id="PTHR11042:SF160">
    <property type="entry name" value="EUKARYOTIC TRANSLATION INITIATION FACTOR 2-ALPHA KINASE 1"/>
    <property type="match status" value="1"/>
</dbReference>
<evidence type="ECO:0000256" key="1">
    <source>
        <dbReference type="ARBA" id="ARBA00012513"/>
    </source>
</evidence>
<feature type="domain" description="Protein kinase" evidence="7">
    <location>
        <begin position="127"/>
        <end position="311"/>
    </location>
</feature>
<keyword evidence="6" id="KW-0067">ATP-binding</keyword>
<evidence type="ECO:0000259" key="7">
    <source>
        <dbReference type="PROSITE" id="PS50011"/>
    </source>
</evidence>
<reference evidence="8 9" key="1">
    <citation type="submission" date="2023-07" db="EMBL/GenBank/DDBJ databases">
        <title>Genomic Encyclopedia of Type Strains, Phase IV (KMG-IV): sequencing the most valuable type-strain genomes for metagenomic binning, comparative biology and taxonomic classification.</title>
        <authorList>
            <person name="Goeker M."/>
        </authorList>
    </citation>
    <scope>NUCLEOTIDE SEQUENCE [LARGE SCALE GENOMIC DNA]</scope>
    <source>
        <strain evidence="8 9">DSM 17740</strain>
    </source>
</reference>
<evidence type="ECO:0000313" key="9">
    <source>
        <dbReference type="Proteomes" id="UP001232445"/>
    </source>
</evidence>
<dbReference type="SUPFAM" id="SSF56112">
    <property type="entry name" value="Protein kinase-like (PK-like)"/>
    <property type="match status" value="1"/>
</dbReference>
<dbReference type="EC" id="2.7.11.1" evidence="1"/>
<evidence type="ECO:0000256" key="5">
    <source>
        <dbReference type="ARBA" id="ARBA00022777"/>
    </source>
</evidence>
<keyword evidence="9" id="KW-1185">Reference proteome</keyword>
<dbReference type="InterPro" id="IPR008266">
    <property type="entry name" value="Tyr_kinase_AS"/>
</dbReference>
<evidence type="ECO:0000256" key="6">
    <source>
        <dbReference type="ARBA" id="ARBA00022840"/>
    </source>
</evidence>
<evidence type="ECO:0000256" key="4">
    <source>
        <dbReference type="ARBA" id="ARBA00022741"/>
    </source>
</evidence>
<keyword evidence="4" id="KW-0547">Nucleotide-binding</keyword>
<protein>
    <recommendedName>
        <fullName evidence="1">non-specific serine/threonine protein kinase</fullName>
        <ecNumber evidence="1">2.7.11.1</ecNumber>
    </recommendedName>
</protein>
<dbReference type="InterPro" id="IPR000719">
    <property type="entry name" value="Prot_kinase_dom"/>
</dbReference>
<dbReference type="Pfam" id="PF00069">
    <property type="entry name" value="Pkinase"/>
    <property type="match status" value="1"/>
</dbReference>